<keyword evidence="1" id="KW-0347">Helicase</keyword>
<evidence type="ECO:0000313" key="2">
    <source>
        <dbReference type="Proteomes" id="UP000298715"/>
    </source>
</evidence>
<gene>
    <name evidence="1" type="ORF">SRED_002499</name>
</gene>
<protein>
    <submittedName>
        <fullName evidence="1">DEAD/DEAH family helicase</fullName>
    </submittedName>
</protein>
<dbReference type="EMBL" id="CP029202">
    <property type="protein sequence ID" value="QCO24019.1"/>
    <property type="molecule type" value="Genomic_DNA"/>
</dbReference>
<dbReference type="Proteomes" id="UP000298715">
    <property type="component" value="Chromosome"/>
</dbReference>
<accession>A0ABX5U9M7</accession>
<keyword evidence="2" id="KW-1185">Reference proteome</keyword>
<keyword evidence="1" id="KW-0067">ATP-binding</keyword>
<reference evidence="1 2" key="1">
    <citation type="submission" date="2018-05" db="EMBL/GenBank/DDBJ databases">
        <title>Compelete Genome Sequence of Spiroplasma melliferum.</title>
        <authorList>
            <person name="Davis R.E."/>
            <person name="Shao J.Y."/>
            <person name="Zhao Y."/>
            <person name="Gasparich G.E."/>
        </authorList>
    </citation>
    <scope>NUCLEOTIDE SEQUENCE [LARGE SCALE GENOMIC DNA]</scope>
    <source>
        <strain evidence="1 2">AS576</strain>
    </source>
</reference>
<proteinExistence type="predicted"/>
<dbReference type="GO" id="GO:0004386">
    <property type="term" value="F:helicase activity"/>
    <property type="evidence" value="ECO:0007669"/>
    <property type="project" value="UniProtKB-KW"/>
</dbReference>
<evidence type="ECO:0000313" key="1">
    <source>
        <dbReference type="EMBL" id="QCO24019.1"/>
    </source>
</evidence>
<name>A0ABX5U9M7_SPIME</name>
<dbReference type="RefSeq" id="WP_156031182.1">
    <property type="nucleotide sequence ID" value="NZ_PHSJ01000017.1"/>
</dbReference>
<keyword evidence="1" id="KW-0547">Nucleotide-binding</keyword>
<organism evidence="1 2">
    <name type="scientific">Spiroplasma melliferum</name>
    <dbReference type="NCBI Taxonomy" id="2134"/>
    <lineage>
        <taxon>Bacteria</taxon>
        <taxon>Bacillati</taxon>
        <taxon>Mycoplasmatota</taxon>
        <taxon>Mollicutes</taxon>
        <taxon>Entomoplasmatales</taxon>
        <taxon>Spiroplasmataceae</taxon>
        <taxon>Spiroplasma</taxon>
    </lineage>
</organism>
<keyword evidence="1" id="KW-0378">Hydrolase</keyword>
<sequence length="50" mass="5796">MGEKFFTNQNQQKLLVELNNEMCTADEVCFVFPFISKAIINKIETSIKHC</sequence>